<feature type="compositionally biased region" description="Low complexity" evidence="5">
    <location>
        <begin position="46"/>
        <end position="61"/>
    </location>
</feature>
<feature type="transmembrane region" description="Helical" evidence="6">
    <location>
        <begin position="192"/>
        <end position="209"/>
    </location>
</feature>
<feature type="region of interest" description="Disordered" evidence="5">
    <location>
        <begin position="1"/>
        <end position="75"/>
    </location>
</feature>
<feature type="domain" description="Major facilitator superfamily (MFS) profile" evidence="7">
    <location>
        <begin position="121"/>
        <end position="552"/>
    </location>
</feature>
<comment type="subcellular location">
    <subcellularLocation>
        <location evidence="1">Membrane</location>
        <topology evidence="1">Multi-pass membrane protein</topology>
    </subcellularLocation>
</comment>
<dbReference type="FunFam" id="1.20.1250.20:FF:000082">
    <property type="entry name" value="MFS multidrug transporter, putative"/>
    <property type="match status" value="1"/>
</dbReference>
<evidence type="ECO:0000256" key="5">
    <source>
        <dbReference type="SAM" id="MobiDB-lite"/>
    </source>
</evidence>
<dbReference type="InterPro" id="IPR036259">
    <property type="entry name" value="MFS_trans_sf"/>
</dbReference>
<feature type="transmembrane region" description="Helical" evidence="6">
    <location>
        <begin position="504"/>
        <end position="522"/>
    </location>
</feature>
<name>A0A316YNB4_9BASI</name>
<keyword evidence="4 6" id="KW-0472">Membrane</keyword>
<dbReference type="Gene3D" id="1.20.1250.20">
    <property type="entry name" value="MFS general substrate transporter like domains"/>
    <property type="match status" value="1"/>
</dbReference>
<proteinExistence type="predicted"/>
<evidence type="ECO:0000256" key="1">
    <source>
        <dbReference type="ARBA" id="ARBA00004141"/>
    </source>
</evidence>
<evidence type="ECO:0000259" key="7">
    <source>
        <dbReference type="PROSITE" id="PS50850"/>
    </source>
</evidence>
<reference evidence="8" key="1">
    <citation type="journal article" date="2018" name="Mol. Biol. Evol.">
        <title>Broad Genomic Sampling Reveals a Smut Pathogenic Ancestry of the Fungal Clade Ustilaginomycotina.</title>
        <authorList>
            <person name="Kijpornyongpan T."/>
            <person name="Mondo S.J."/>
            <person name="Barry K."/>
            <person name="Sandor L."/>
            <person name="Lee J."/>
            <person name="Lipzen A."/>
            <person name="Pangilinan J."/>
            <person name="LaButti K."/>
            <person name="Hainaut M."/>
            <person name="Henrissat B."/>
            <person name="Grigoriev I.V."/>
            <person name="Spatafora J.W."/>
            <person name="Aime M.C."/>
        </authorList>
    </citation>
    <scope>NUCLEOTIDE SEQUENCE [LARGE SCALE GENOMIC DNA]</scope>
    <source>
        <strain evidence="8">MCA 4198</strain>
    </source>
</reference>
<feature type="transmembrane region" description="Helical" evidence="6">
    <location>
        <begin position="254"/>
        <end position="273"/>
    </location>
</feature>
<evidence type="ECO:0000256" key="3">
    <source>
        <dbReference type="ARBA" id="ARBA00022989"/>
    </source>
</evidence>
<dbReference type="Proteomes" id="UP000245768">
    <property type="component" value="Unassembled WGS sequence"/>
</dbReference>
<dbReference type="InterPro" id="IPR020846">
    <property type="entry name" value="MFS_dom"/>
</dbReference>
<dbReference type="Pfam" id="PF07690">
    <property type="entry name" value="MFS_1"/>
    <property type="match status" value="1"/>
</dbReference>
<dbReference type="SUPFAM" id="SSF103473">
    <property type="entry name" value="MFS general substrate transporter"/>
    <property type="match status" value="1"/>
</dbReference>
<evidence type="ECO:0000256" key="6">
    <source>
        <dbReference type="SAM" id="Phobius"/>
    </source>
</evidence>
<accession>A0A316YNB4</accession>
<dbReference type="RefSeq" id="XP_025377957.1">
    <property type="nucleotide sequence ID" value="XM_025517931.1"/>
</dbReference>
<feature type="transmembrane region" description="Helical" evidence="6">
    <location>
        <begin position="123"/>
        <end position="140"/>
    </location>
</feature>
<dbReference type="AlphaFoldDB" id="A0A316YNB4"/>
<dbReference type="InterPro" id="IPR011701">
    <property type="entry name" value="MFS"/>
</dbReference>
<dbReference type="GO" id="GO:0022857">
    <property type="term" value="F:transmembrane transporter activity"/>
    <property type="evidence" value="ECO:0007669"/>
    <property type="project" value="InterPro"/>
</dbReference>
<evidence type="ECO:0000313" key="8">
    <source>
        <dbReference type="EMBL" id="PWN90759.1"/>
    </source>
</evidence>
<dbReference type="STRING" id="215250.A0A316YNB4"/>
<feature type="transmembrane region" description="Helical" evidence="6">
    <location>
        <begin position="160"/>
        <end position="180"/>
    </location>
</feature>
<dbReference type="OrthoDB" id="5376138at2759"/>
<dbReference type="PROSITE" id="PS50850">
    <property type="entry name" value="MFS"/>
    <property type="match status" value="1"/>
</dbReference>
<feature type="compositionally biased region" description="Basic and acidic residues" evidence="5">
    <location>
        <begin position="573"/>
        <end position="594"/>
    </location>
</feature>
<gene>
    <name evidence="8" type="ORF">FA10DRAFT_122835</name>
</gene>
<dbReference type="PANTHER" id="PTHR23502">
    <property type="entry name" value="MAJOR FACILITATOR SUPERFAMILY"/>
    <property type="match status" value="1"/>
</dbReference>
<keyword evidence="9" id="KW-1185">Reference proteome</keyword>
<feature type="region of interest" description="Disordered" evidence="5">
    <location>
        <begin position="571"/>
        <end position="610"/>
    </location>
</feature>
<organism evidence="8 9">
    <name type="scientific">Acaromyces ingoldii</name>
    <dbReference type="NCBI Taxonomy" id="215250"/>
    <lineage>
        <taxon>Eukaryota</taxon>
        <taxon>Fungi</taxon>
        <taxon>Dikarya</taxon>
        <taxon>Basidiomycota</taxon>
        <taxon>Ustilaginomycotina</taxon>
        <taxon>Exobasidiomycetes</taxon>
        <taxon>Exobasidiales</taxon>
        <taxon>Cryptobasidiaceae</taxon>
        <taxon>Acaromyces</taxon>
    </lineage>
</organism>
<evidence type="ECO:0000256" key="2">
    <source>
        <dbReference type="ARBA" id="ARBA00022692"/>
    </source>
</evidence>
<dbReference type="PANTHER" id="PTHR23502:SF134">
    <property type="entry name" value="MAJOR FACILITATOR SUPERFAMILY (MFS) PROFILE DOMAIN-CONTAINING PROTEIN-RELATED"/>
    <property type="match status" value="1"/>
</dbReference>
<evidence type="ECO:0000313" key="9">
    <source>
        <dbReference type="Proteomes" id="UP000245768"/>
    </source>
</evidence>
<keyword evidence="2 6" id="KW-0812">Transmembrane</keyword>
<feature type="transmembrane region" description="Helical" evidence="6">
    <location>
        <begin position="466"/>
        <end position="492"/>
    </location>
</feature>
<feature type="transmembrane region" description="Helical" evidence="6">
    <location>
        <begin position="394"/>
        <end position="412"/>
    </location>
</feature>
<feature type="transmembrane region" description="Helical" evidence="6">
    <location>
        <begin position="356"/>
        <end position="382"/>
    </location>
</feature>
<dbReference type="GeneID" id="37039847"/>
<feature type="transmembrane region" description="Helical" evidence="6">
    <location>
        <begin position="528"/>
        <end position="552"/>
    </location>
</feature>
<evidence type="ECO:0000256" key="4">
    <source>
        <dbReference type="ARBA" id="ARBA00023136"/>
    </source>
</evidence>
<feature type="transmembrane region" description="Helical" evidence="6">
    <location>
        <begin position="221"/>
        <end position="242"/>
    </location>
</feature>
<keyword evidence="3 6" id="KW-1133">Transmembrane helix</keyword>
<dbReference type="GO" id="GO:0005886">
    <property type="term" value="C:plasma membrane"/>
    <property type="evidence" value="ECO:0007669"/>
    <property type="project" value="TreeGrafter"/>
</dbReference>
<feature type="transmembrane region" description="Helical" evidence="6">
    <location>
        <begin position="279"/>
        <end position="301"/>
    </location>
</feature>
<dbReference type="InParanoid" id="A0A316YNB4"/>
<feature type="transmembrane region" description="Helical" evidence="6">
    <location>
        <begin position="433"/>
        <end position="454"/>
    </location>
</feature>
<protein>
    <submittedName>
        <fullName evidence="8">MFS general substrate transporter</fullName>
    </submittedName>
</protein>
<sequence length="610" mass="66032">MTRLRRPSSGIVMTEEREAGPVAASGGFAPHRAPAYGVRDEPHVQPPSGRSSSSSSPTRLGSHGGNGGHGAQLTGCVSPREDAHYPSCALGLALTKSEPGATYIEYSEGDCGNPTNWSRGRKLRSILVTFLFAMTTAIAATSYNSTQQLVMDEFHTSSTVYLLGNTFYLSIGVAFTPLLLAPLSEIFGRLPIFLASALGFAVMWIPQALAPNIEAILISRLIQGCFASVGNSMTGGTVSDVYATDSRGFPMSTFCVLIYIGQSLGPVAAAYILKDQGSWRWVFGFQGILGAVTFILMVIFLRETRGPVLLSRRARRLTKETGKLHRCSADDERTSFWTAVKISLSRPAVWLFTEPIVAAFSLWIGFLWGCVFLLLQSVPIVFEAYGWSNARKSLVLLSIGGGGILGWICNFHQEKLYARAVARAAPNKPAPEARLYWACVGAVMGPIGFFIYAWTGRSGISPVGPVIGLIIFLAATYAIYLAVFTYIADCYARYSSSGLAAQSWLRNVFAGSFVLFAPAMYHNLTPPIASTVLGAIAAVLGICPFLLMAYGAKIRSKSRVARALQREEEEIEEKMRLERERNARRAKRLEEKKGLHTSANASATGVKEAA</sequence>
<dbReference type="EMBL" id="KZ819636">
    <property type="protein sequence ID" value="PWN90759.1"/>
    <property type="molecule type" value="Genomic_DNA"/>
</dbReference>